<dbReference type="SUPFAM" id="SSF53448">
    <property type="entry name" value="Nucleotide-diphospho-sugar transferases"/>
    <property type="match status" value="1"/>
</dbReference>
<evidence type="ECO:0000313" key="2">
    <source>
        <dbReference type="EMBL" id="OGN19415.1"/>
    </source>
</evidence>
<dbReference type="AlphaFoldDB" id="A0A1F8G250"/>
<dbReference type="Proteomes" id="UP000177478">
    <property type="component" value="Unassembled WGS sequence"/>
</dbReference>
<gene>
    <name evidence="2" type="ORF">A3F25_03200</name>
</gene>
<dbReference type="EMBL" id="MGKD01000016">
    <property type="protein sequence ID" value="OGN19415.1"/>
    <property type="molecule type" value="Genomic_DNA"/>
</dbReference>
<name>A0A1F8G250_9BACT</name>
<dbReference type="STRING" id="1802689.A3F25_03200"/>
<evidence type="ECO:0000313" key="3">
    <source>
        <dbReference type="Proteomes" id="UP000177478"/>
    </source>
</evidence>
<comment type="caution">
    <text evidence="2">The sequence shown here is derived from an EMBL/GenBank/DDBJ whole genome shotgun (WGS) entry which is preliminary data.</text>
</comment>
<reference evidence="2 3" key="1">
    <citation type="journal article" date="2016" name="Nat. Commun.">
        <title>Thousands of microbial genomes shed light on interconnected biogeochemical processes in an aquifer system.</title>
        <authorList>
            <person name="Anantharaman K."/>
            <person name="Brown C.T."/>
            <person name="Hug L.A."/>
            <person name="Sharon I."/>
            <person name="Castelle C.J."/>
            <person name="Probst A.J."/>
            <person name="Thomas B.C."/>
            <person name="Singh A."/>
            <person name="Wilkins M.J."/>
            <person name="Karaoz U."/>
            <person name="Brodie E.L."/>
            <person name="Williams K.H."/>
            <person name="Hubbard S.S."/>
            <person name="Banfield J.F."/>
        </authorList>
    </citation>
    <scope>NUCLEOTIDE SEQUENCE [LARGE SCALE GENOMIC DNA]</scope>
</reference>
<proteinExistence type="predicted"/>
<feature type="domain" description="Glycosyltransferase 2-like" evidence="1">
    <location>
        <begin position="8"/>
        <end position="118"/>
    </location>
</feature>
<dbReference type="PANTHER" id="PTHR43179:SF7">
    <property type="entry name" value="RHAMNOSYLTRANSFERASE WBBL"/>
    <property type="match status" value="1"/>
</dbReference>
<dbReference type="PANTHER" id="PTHR43179">
    <property type="entry name" value="RHAMNOSYLTRANSFERASE WBBL"/>
    <property type="match status" value="1"/>
</dbReference>
<evidence type="ECO:0000259" key="1">
    <source>
        <dbReference type="Pfam" id="PF00535"/>
    </source>
</evidence>
<dbReference type="Pfam" id="PF00535">
    <property type="entry name" value="Glycos_transf_2"/>
    <property type="match status" value="1"/>
</dbReference>
<dbReference type="Gene3D" id="3.90.550.10">
    <property type="entry name" value="Spore Coat Polysaccharide Biosynthesis Protein SpsA, Chain A"/>
    <property type="match status" value="1"/>
</dbReference>
<dbReference type="CDD" id="cd04186">
    <property type="entry name" value="GT_2_like_c"/>
    <property type="match status" value="1"/>
</dbReference>
<organism evidence="2 3">
    <name type="scientific">Candidatus Yanofskybacteria bacterium RIFCSPHIGHO2_12_FULL_45_19b</name>
    <dbReference type="NCBI Taxonomy" id="1802689"/>
    <lineage>
        <taxon>Bacteria</taxon>
        <taxon>Candidatus Yanofskyibacteriota</taxon>
    </lineage>
</organism>
<dbReference type="InterPro" id="IPR029044">
    <property type="entry name" value="Nucleotide-diphossugar_trans"/>
</dbReference>
<sequence>MDARPELSIIVVHYHTPELLRLCLRSLEANLKDLAKEILVVDSAAETDMEETLAEEFPSVKYRPHKNNLGYAAGVNQGLKQASGQYILILNPDIIVKSGVVQAMLAHLKTHPQVGLLGPKLLDFSGARQNSCFRFYRPLTIVYRRTFLGLLPFAKKALAKFNYQGELAGEVFYPDWLMGSALLTTREAVNRVGLMDEKYFLYFEDVDWAHRFWENGYQVAYLPSVAVFHYHQRRSRAGLDALDFILRREARWHVRSGLKYFHKYGLQYRSGTELAKTTHS</sequence>
<dbReference type="InterPro" id="IPR001173">
    <property type="entry name" value="Glyco_trans_2-like"/>
</dbReference>
<protein>
    <recommendedName>
        <fullName evidence="1">Glycosyltransferase 2-like domain-containing protein</fullName>
    </recommendedName>
</protein>
<accession>A0A1F8G250</accession>